<protein>
    <submittedName>
        <fullName evidence="9">D-alanyl-lipoteichoic acid acyltransferase DltB, MBOAT superfamily</fullName>
    </submittedName>
</protein>
<dbReference type="Proteomes" id="UP000199021">
    <property type="component" value="Unassembled WGS sequence"/>
</dbReference>
<feature type="transmembrane region" description="Helical" evidence="8">
    <location>
        <begin position="80"/>
        <end position="100"/>
    </location>
</feature>
<keyword evidence="3 7" id="KW-1003">Cell membrane</keyword>
<keyword evidence="5 8" id="KW-1133">Transmembrane helix</keyword>
<keyword evidence="4 8" id="KW-0812">Transmembrane</keyword>
<accession>A0A1H9GNQ3</accession>
<evidence type="ECO:0000256" key="2">
    <source>
        <dbReference type="ARBA" id="ARBA00010323"/>
    </source>
</evidence>
<evidence type="ECO:0000256" key="5">
    <source>
        <dbReference type="ARBA" id="ARBA00022989"/>
    </source>
</evidence>
<feature type="transmembrane region" description="Helical" evidence="8">
    <location>
        <begin position="51"/>
        <end position="68"/>
    </location>
</feature>
<feature type="transmembrane region" description="Helical" evidence="8">
    <location>
        <begin position="120"/>
        <end position="140"/>
    </location>
</feature>
<evidence type="ECO:0000313" key="10">
    <source>
        <dbReference type="Proteomes" id="UP000199021"/>
    </source>
</evidence>
<dbReference type="PANTHER" id="PTHR13285">
    <property type="entry name" value="ACYLTRANSFERASE"/>
    <property type="match status" value="1"/>
</dbReference>
<reference evidence="10" key="1">
    <citation type="submission" date="2016-10" db="EMBL/GenBank/DDBJ databases">
        <authorList>
            <person name="Varghese N."/>
            <person name="Submissions S."/>
        </authorList>
    </citation>
    <scope>NUCLEOTIDE SEQUENCE [LARGE SCALE GENOMIC DNA]</scope>
    <source>
        <strain evidence="10">DSM 24740</strain>
    </source>
</reference>
<dbReference type="EMBL" id="FOFB01000011">
    <property type="protein sequence ID" value="SEQ51644.1"/>
    <property type="molecule type" value="Genomic_DNA"/>
</dbReference>
<keyword evidence="10" id="KW-1185">Reference proteome</keyword>
<dbReference type="GO" id="GO:0042121">
    <property type="term" value="P:alginic acid biosynthetic process"/>
    <property type="evidence" value="ECO:0007669"/>
    <property type="project" value="InterPro"/>
</dbReference>
<evidence type="ECO:0000256" key="7">
    <source>
        <dbReference type="PIRNR" id="PIRNR016636"/>
    </source>
</evidence>
<keyword evidence="7 9" id="KW-0808">Transferase</keyword>
<evidence type="ECO:0000256" key="4">
    <source>
        <dbReference type="ARBA" id="ARBA00022692"/>
    </source>
</evidence>
<dbReference type="GO" id="GO:0016746">
    <property type="term" value="F:acyltransferase activity"/>
    <property type="evidence" value="ECO:0007669"/>
    <property type="project" value="UniProtKB-KW"/>
</dbReference>
<dbReference type="InterPro" id="IPR051085">
    <property type="entry name" value="MB_O-acyltransferase"/>
</dbReference>
<dbReference type="InterPro" id="IPR004299">
    <property type="entry name" value="MBOAT_fam"/>
</dbReference>
<evidence type="ECO:0000256" key="1">
    <source>
        <dbReference type="ARBA" id="ARBA00004651"/>
    </source>
</evidence>
<dbReference type="RefSeq" id="WP_090168329.1">
    <property type="nucleotide sequence ID" value="NZ_FOFB01000011.1"/>
</dbReference>
<name>A0A1H9GNQ3_9BACT</name>
<comment type="similarity">
    <text evidence="2 7">Belongs to the membrane-bound acyltransferase family.</text>
</comment>
<dbReference type="InterPro" id="IPR028362">
    <property type="entry name" value="AlgI"/>
</dbReference>
<dbReference type="Pfam" id="PF03062">
    <property type="entry name" value="MBOAT"/>
    <property type="match status" value="1"/>
</dbReference>
<evidence type="ECO:0000256" key="6">
    <source>
        <dbReference type="ARBA" id="ARBA00023136"/>
    </source>
</evidence>
<feature type="transmembrane region" description="Helical" evidence="8">
    <location>
        <begin position="6"/>
        <end position="22"/>
    </location>
</feature>
<comment type="subcellular location">
    <subcellularLocation>
        <location evidence="1">Cell membrane</location>
        <topology evidence="1">Multi-pass membrane protein</topology>
    </subcellularLocation>
</comment>
<evidence type="ECO:0000256" key="3">
    <source>
        <dbReference type="ARBA" id="ARBA00022475"/>
    </source>
</evidence>
<dbReference type="GO" id="GO:0005886">
    <property type="term" value="C:plasma membrane"/>
    <property type="evidence" value="ECO:0007669"/>
    <property type="project" value="UniProtKB-SubCell"/>
</dbReference>
<dbReference type="STRING" id="478744.SAMN05444359_11137"/>
<dbReference type="PIRSF" id="PIRSF016636">
    <property type="entry name" value="AlgI_DltB"/>
    <property type="match status" value="1"/>
</dbReference>
<dbReference type="AlphaFoldDB" id="A0A1H9GNQ3"/>
<proteinExistence type="inferred from homology"/>
<feature type="transmembrane region" description="Helical" evidence="8">
    <location>
        <begin position="371"/>
        <end position="388"/>
    </location>
</feature>
<dbReference type="PANTHER" id="PTHR13285:SF18">
    <property type="entry name" value="PROTEIN-CYSTEINE N-PALMITOYLTRANSFERASE RASP"/>
    <property type="match status" value="1"/>
</dbReference>
<dbReference type="OrthoDB" id="9805788at2"/>
<sequence>MLFNSIDFALFFPLVFLLYWGIFNRSLRWSNGFLLISSYVFYGWWDWRFLFLIAFSSLIDYFVGQGVFRARTQVQRKFLLAVSLTVNLGLLGVFKYYNFFIENLTEAFRLFGHPLEMSSLQIILPVGISFYTFQTLSYTIDVYRNEIKPTQDIIEFFAFVSFFPQLVAGPIERARELLPQFGVKREFNYAVAVDGMRQILFGLFKKMVIADNCAVLANDIFNNYELYSGSTLLLGAIFFAFQIYGDFSGYSDIALGTASLLGFRLSRNFAYPYFSRDVAEFWRRWHISLTSWFRDYVYIPLGGSRGGKWMAARNTFIIFLVSGFWHGPNWTFLAWGGLNALFFLPLLLTGKNRQHWGVVDEGSLLPSPMNAAKIVFTFFLITFSWVFFRAENIQQALDIIKKIISSSLFELPHWGRMSIREMAVIGFIPVFLALEWHGRSWAHALENFGSQWPRPARWLGYAAMIFTIFFLTGEEQEFIYFQF</sequence>
<evidence type="ECO:0000313" key="9">
    <source>
        <dbReference type="EMBL" id="SEQ51644.1"/>
    </source>
</evidence>
<dbReference type="InParanoid" id="A0A1H9GNQ3"/>
<evidence type="ECO:0000256" key="8">
    <source>
        <dbReference type="SAM" id="Phobius"/>
    </source>
</evidence>
<dbReference type="InterPro" id="IPR024194">
    <property type="entry name" value="Ac/AlaTfrase_AlgI/DltB"/>
</dbReference>
<dbReference type="FunCoup" id="A0A1H9GNQ3">
    <property type="interactions" value="99"/>
</dbReference>
<keyword evidence="7 9" id="KW-0012">Acyltransferase</keyword>
<dbReference type="PIRSF" id="PIRSF500217">
    <property type="entry name" value="AlgI"/>
    <property type="match status" value="1"/>
</dbReference>
<organism evidence="9 10">
    <name type="scientific">Neolewinella agarilytica</name>
    <dbReference type="NCBI Taxonomy" id="478744"/>
    <lineage>
        <taxon>Bacteria</taxon>
        <taxon>Pseudomonadati</taxon>
        <taxon>Bacteroidota</taxon>
        <taxon>Saprospiria</taxon>
        <taxon>Saprospirales</taxon>
        <taxon>Lewinellaceae</taxon>
        <taxon>Neolewinella</taxon>
    </lineage>
</organism>
<gene>
    <name evidence="9" type="ORF">SAMN05444359_11137</name>
</gene>
<keyword evidence="6 7" id="KW-0472">Membrane</keyword>